<evidence type="ECO:0000313" key="3">
    <source>
        <dbReference type="Proteomes" id="UP000192472"/>
    </source>
</evidence>
<feature type="domain" description="Diphthamide synthase" evidence="1">
    <location>
        <begin position="24"/>
        <end position="229"/>
    </location>
</feature>
<organism evidence="2 3">
    <name type="scientific">Reichenbachiella faecimaris</name>
    <dbReference type="NCBI Taxonomy" id="692418"/>
    <lineage>
        <taxon>Bacteria</taxon>
        <taxon>Pseudomonadati</taxon>
        <taxon>Bacteroidota</taxon>
        <taxon>Cytophagia</taxon>
        <taxon>Cytophagales</taxon>
        <taxon>Reichenbachiellaceae</taxon>
        <taxon>Reichenbachiella</taxon>
    </lineage>
</organism>
<dbReference type="InterPro" id="IPR030662">
    <property type="entry name" value="DPH6/MJ0570"/>
</dbReference>
<dbReference type="GO" id="GO:0017183">
    <property type="term" value="P:protein histidyl modification to diphthamide"/>
    <property type="evidence" value="ECO:0007669"/>
    <property type="project" value="TreeGrafter"/>
</dbReference>
<proteinExistence type="predicted"/>
<dbReference type="PANTHER" id="PTHR12196:SF2">
    <property type="entry name" value="DIPHTHINE--AMMONIA LIGASE"/>
    <property type="match status" value="1"/>
</dbReference>
<dbReference type="AlphaFoldDB" id="A0A1W2GQU1"/>
<protein>
    <submittedName>
        <fullName evidence="2">MJ0570-related uncharacterized domain-containing protein</fullName>
    </submittedName>
</protein>
<dbReference type="NCBIfam" id="TIGR00290">
    <property type="entry name" value="MJ0570_dom"/>
    <property type="match status" value="1"/>
</dbReference>
<dbReference type="SUPFAM" id="SSF52402">
    <property type="entry name" value="Adenine nucleotide alpha hydrolases-like"/>
    <property type="match status" value="1"/>
</dbReference>
<dbReference type="CDD" id="cd01994">
    <property type="entry name" value="AANH_PF0828-like"/>
    <property type="match status" value="1"/>
</dbReference>
<dbReference type="PANTHER" id="PTHR12196">
    <property type="entry name" value="DOMAIN OF UNKNOWN FUNCTION 71 DUF71 -CONTAINING PROTEIN"/>
    <property type="match status" value="1"/>
</dbReference>
<dbReference type="InterPro" id="IPR002761">
    <property type="entry name" value="Diphthami_syn_dom"/>
</dbReference>
<reference evidence="2 3" key="1">
    <citation type="submission" date="2017-04" db="EMBL/GenBank/DDBJ databases">
        <authorList>
            <person name="Afonso C.L."/>
            <person name="Miller P.J."/>
            <person name="Scott M.A."/>
            <person name="Spackman E."/>
            <person name="Goraichik I."/>
            <person name="Dimitrov K.M."/>
            <person name="Suarez D.L."/>
            <person name="Swayne D.E."/>
        </authorList>
    </citation>
    <scope>NUCLEOTIDE SEQUENCE [LARGE SCALE GENOMIC DNA]</scope>
    <source>
        <strain evidence="2 3">DSM 26133</strain>
    </source>
</reference>
<dbReference type="Gene3D" id="3.90.1490.10">
    <property type="entry name" value="putative n-type atp pyrophosphatase, domain 2"/>
    <property type="match status" value="1"/>
</dbReference>
<dbReference type="STRING" id="692418.SAMN04488029_3867"/>
<dbReference type="InterPro" id="IPR014729">
    <property type="entry name" value="Rossmann-like_a/b/a_fold"/>
</dbReference>
<name>A0A1W2GQU1_REIFA</name>
<accession>A0A1W2GQU1</accession>
<dbReference type="Proteomes" id="UP000192472">
    <property type="component" value="Unassembled WGS sequence"/>
</dbReference>
<gene>
    <name evidence="2" type="ORF">SAMN04488029_3867</name>
</gene>
<dbReference type="GO" id="GO:0017178">
    <property type="term" value="F:diphthine-ammonia ligase activity"/>
    <property type="evidence" value="ECO:0007669"/>
    <property type="project" value="TreeGrafter"/>
</dbReference>
<dbReference type="PIRSF" id="PIRSF039123">
    <property type="entry name" value="Diphthamide_synthase"/>
    <property type="match status" value="1"/>
</dbReference>
<dbReference type="Pfam" id="PF01902">
    <property type="entry name" value="Diphthami_syn_2"/>
    <property type="match status" value="1"/>
</dbReference>
<sequence>MGFDCLNLTAVVSNKKLQMNIGCSWSGGKDSCFALMQQLAKGDQLKVIMNVMDENQEYSKSHGLTQEVLKAQAKVLDVSIQLASASWSTYEKNFISNLQQIKADHRIQGMVYGDIDIQKHRDWEEKVSAIANIQAYLPLWQGNRRELVESMIDAGIRAIIVSCNHTLGLDFLGVEITHDLIPKLEAHGVDVCGENGEYHTLVIDCPLFKEPIHIKKGEKVKTDNYCFIKTSLIK</sequence>
<evidence type="ECO:0000259" key="1">
    <source>
        <dbReference type="Pfam" id="PF01902"/>
    </source>
</evidence>
<keyword evidence="3" id="KW-1185">Reference proteome</keyword>
<evidence type="ECO:0000313" key="2">
    <source>
        <dbReference type="EMBL" id="SMD38728.1"/>
    </source>
</evidence>
<dbReference type="Gene3D" id="3.40.50.620">
    <property type="entry name" value="HUPs"/>
    <property type="match status" value="1"/>
</dbReference>
<dbReference type="EMBL" id="FWYF01000005">
    <property type="protein sequence ID" value="SMD38728.1"/>
    <property type="molecule type" value="Genomic_DNA"/>
</dbReference>